<dbReference type="PANTHER" id="PTHR34220:SF7">
    <property type="entry name" value="SENSOR HISTIDINE KINASE YPDA"/>
    <property type="match status" value="1"/>
</dbReference>
<dbReference type="GO" id="GO:0016020">
    <property type="term" value="C:membrane"/>
    <property type="evidence" value="ECO:0007669"/>
    <property type="project" value="InterPro"/>
</dbReference>
<name>A0A1G7AUQ2_9SPHI</name>
<keyword evidence="5" id="KW-0418">Kinase</keyword>
<organism evidence="5 6">
    <name type="scientific">Mucilaginibacter pineti</name>
    <dbReference type="NCBI Taxonomy" id="1391627"/>
    <lineage>
        <taxon>Bacteria</taxon>
        <taxon>Pseudomonadati</taxon>
        <taxon>Bacteroidota</taxon>
        <taxon>Sphingobacteriia</taxon>
        <taxon>Sphingobacteriales</taxon>
        <taxon>Sphingobacteriaceae</taxon>
        <taxon>Mucilaginibacter</taxon>
    </lineage>
</organism>
<dbReference type="EMBL" id="FNAI01000004">
    <property type="protein sequence ID" value="SDE18569.1"/>
    <property type="molecule type" value="Genomic_DNA"/>
</dbReference>
<dbReference type="InterPro" id="IPR036890">
    <property type="entry name" value="HATPase_C_sf"/>
</dbReference>
<dbReference type="OrthoDB" id="9809670at2"/>
<keyword evidence="2" id="KW-0732">Signal</keyword>
<dbReference type="SUPFAM" id="SSF55874">
    <property type="entry name" value="ATPase domain of HSP90 chaperone/DNA topoisomerase II/histidine kinase"/>
    <property type="match status" value="1"/>
</dbReference>
<reference evidence="5 6" key="1">
    <citation type="submission" date="2016-10" db="EMBL/GenBank/DDBJ databases">
        <authorList>
            <person name="de Groot N.N."/>
        </authorList>
    </citation>
    <scope>NUCLEOTIDE SEQUENCE [LARGE SCALE GENOMIC DNA]</scope>
    <source>
        <strain evidence="5 6">47C3B</strain>
    </source>
</reference>
<dbReference type="STRING" id="1391627.SAMN05216464_104265"/>
<dbReference type="Pfam" id="PF02518">
    <property type="entry name" value="HATPase_c"/>
    <property type="match status" value="1"/>
</dbReference>
<keyword evidence="1" id="KW-0472">Membrane</keyword>
<dbReference type="InterPro" id="IPR003594">
    <property type="entry name" value="HATPase_dom"/>
</dbReference>
<dbReference type="Gene3D" id="3.30.565.10">
    <property type="entry name" value="Histidine kinase-like ATPase, C-terminal domain"/>
    <property type="match status" value="1"/>
</dbReference>
<evidence type="ECO:0000313" key="6">
    <source>
        <dbReference type="Proteomes" id="UP000199072"/>
    </source>
</evidence>
<keyword evidence="1" id="KW-0812">Transmembrane</keyword>
<gene>
    <name evidence="5" type="ORF">SAMN05216464_104265</name>
</gene>
<dbReference type="Pfam" id="PF06580">
    <property type="entry name" value="His_kinase"/>
    <property type="match status" value="1"/>
</dbReference>
<dbReference type="GO" id="GO:0000155">
    <property type="term" value="F:phosphorelay sensor kinase activity"/>
    <property type="evidence" value="ECO:0007669"/>
    <property type="project" value="InterPro"/>
</dbReference>
<accession>A0A1G7AUQ2</accession>
<evidence type="ECO:0000256" key="2">
    <source>
        <dbReference type="SAM" id="SignalP"/>
    </source>
</evidence>
<keyword evidence="5" id="KW-0808">Transferase</keyword>
<protein>
    <submittedName>
        <fullName evidence="5">Histidine kinase</fullName>
    </submittedName>
</protein>
<evidence type="ECO:0000259" key="3">
    <source>
        <dbReference type="Pfam" id="PF02518"/>
    </source>
</evidence>
<proteinExistence type="predicted"/>
<dbReference type="AlphaFoldDB" id="A0A1G7AUQ2"/>
<dbReference type="Proteomes" id="UP000199072">
    <property type="component" value="Unassembled WGS sequence"/>
</dbReference>
<feature type="signal peptide" evidence="2">
    <location>
        <begin position="1"/>
        <end position="21"/>
    </location>
</feature>
<feature type="chain" id="PRO_5011608810" evidence="2">
    <location>
        <begin position="22"/>
        <end position="949"/>
    </location>
</feature>
<dbReference type="RefSeq" id="WP_091149454.1">
    <property type="nucleotide sequence ID" value="NZ_FNAI01000004.1"/>
</dbReference>
<dbReference type="PANTHER" id="PTHR34220">
    <property type="entry name" value="SENSOR HISTIDINE KINASE YPDA"/>
    <property type="match status" value="1"/>
</dbReference>
<evidence type="ECO:0000256" key="1">
    <source>
        <dbReference type="SAM" id="Phobius"/>
    </source>
</evidence>
<feature type="transmembrane region" description="Helical" evidence="1">
    <location>
        <begin position="713"/>
        <end position="735"/>
    </location>
</feature>
<dbReference type="InterPro" id="IPR050640">
    <property type="entry name" value="Bact_2-comp_sensor_kinase"/>
</dbReference>
<feature type="domain" description="Signal transduction histidine kinase internal region" evidence="4">
    <location>
        <begin position="756"/>
        <end position="832"/>
    </location>
</feature>
<feature type="domain" description="Histidine kinase/HSP90-like ATPase" evidence="3">
    <location>
        <begin position="854"/>
        <end position="948"/>
    </location>
</feature>
<evidence type="ECO:0000313" key="5">
    <source>
        <dbReference type="EMBL" id="SDE18569.1"/>
    </source>
</evidence>
<keyword evidence="1" id="KW-1133">Transmembrane helix</keyword>
<keyword evidence="6" id="KW-1185">Reference proteome</keyword>
<dbReference type="InterPro" id="IPR010559">
    <property type="entry name" value="Sig_transdc_His_kin_internal"/>
</dbReference>
<sequence length="949" mass="106601">MKQRKLLMITLGMLFPLLLSAQNPFLKLKPGDWFKVQVNINSREGQTIGAGSSVEDLMTSEQGKSQYDIRFVLNKQLANGHELYNATLERLKFKRYFADKWYGYDSYYPAYLQGNSDTLSRITLGVEIDAQGKVIKIDDHKKPYPQIMITEISPKKVISNMSSQSYESLPPPFLNSLFNIIATTIKKGNMQALSGKPISGLKDVVSNKAIESDISILPVAASFPVRKNVLITGKILHHLTGNNKPEIYTDFGTIKINADGTFKTEILLTEPTAVLFIYGQNPLNTIKPLVKPGDTLTITADALEPQDAETVKKLVRGPYFSGPFLETVTYSGSGAADAAAQKPLYQLYMQQGNQFPDMMAASKSMDSFIAFQEKGKKDFDALINTLKGKVSKTAIDYYTNEWIYLQAEARLYVLYHNNYLYTPQSAASFEGFPANYFSDIDNLPVLMNDYPNSDWYKTCFNWLVLYRSAKLKLINGGQNGFLTDYSACLASFKGYALYLALSKQLDQELHASHFKDLAKLKPYYLDFINNCGDTTLTKPIIEKWNTLAAWEPGKSSPLNITFKNGQKLDLEKFKGKQVCVIINYTSPDDLKQYEPFIKKQDPEKVQFVIIQLASRGYGAMTIDGSFLKKPNISYNEVDGSPLNMKGVEIYGGESSVYFFDKWLRVVDDIPNIGSNLFMNNETNKSEIDYERLDKALQKATAVTRYSKDQKTKFYTTLGWGASSILLAFIAGYLIYRNRVAKIKRELNVKQRIKELEIKAIRSQMNPHFIFNALNSIQSLINSKLYKEANIYLEKFALMMRKVLNNSEKSMVALSEELDAVTLYCQLEQLRFDFDLNMQIAPGLNTELIEIPGMIIQPLVENAIIHGLAQKGAEGKLEINIFTTDNNLSVIVSDNGPGFNGNPVNPNSFGLKLVNERLSILQADGHKAQLILANQDNGTGAIVTLTLPIN</sequence>
<evidence type="ECO:0000259" key="4">
    <source>
        <dbReference type="Pfam" id="PF06580"/>
    </source>
</evidence>